<evidence type="ECO:0000256" key="9">
    <source>
        <dbReference type="SAM" id="MobiDB-lite"/>
    </source>
</evidence>
<evidence type="ECO:0000256" key="3">
    <source>
        <dbReference type="ARBA" id="ARBA00022481"/>
    </source>
</evidence>
<dbReference type="SMART" id="SM00304">
    <property type="entry name" value="HAMP"/>
    <property type="match status" value="2"/>
</dbReference>
<dbReference type="GO" id="GO:0004888">
    <property type="term" value="F:transmembrane signaling receptor activity"/>
    <property type="evidence" value="ECO:0007669"/>
    <property type="project" value="TreeGrafter"/>
</dbReference>
<keyword evidence="6 10" id="KW-0472">Membrane</keyword>
<gene>
    <name evidence="13" type="ORF">FDP22_22420</name>
</gene>
<keyword evidence="5 10" id="KW-1133">Transmembrane helix</keyword>
<dbReference type="SMART" id="SM00283">
    <property type="entry name" value="MA"/>
    <property type="match status" value="1"/>
</dbReference>
<dbReference type="OrthoDB" id="354287at2"/>
<dbReference type="GO" id="GO:0006935">
    <property type="term" value="P:chemotaxis"/>
    <property type="evidence" value="ECO:0007669"/>
    <property type="project" value="TreeGrafter"/>
</dbReference>
<dbReference type="InterPro" id="IPR003660">
    <property type="entry name" value="HAMP_dom"/>
</dbReference>
<evidence type="ECO:0000259" key="11">
    <source>
        <dbReference type="PROSITE" id="PS50111"/>
    </source>
</evidence>
<dbReference type="PANTHER" id="PTHR43531:SF14">
    <property type="entry name" value="METHYL-ACCEPTING CHEMOTAXIS PROTEIN I-RELATED"/>
    <property type="match status" value="1"/>
</dbReference>
<dbReference type="FunFam" id="1.10.287.950:FF:000001">
    <property type="entry name" value="Methyl-accepting chemotaxis sensory transducer"/>
    <property type="match status" value="1"/>
</dbReference>
<dbReference type="SMART" id="SM01049">
    <property type="entry name" value="Cache_2"/>
    <property type="match status" value="1"/>
</dbReference>
<evidence type="ECO:0000256" key="5">
    <source>
        <dbReference type="ARBA" id="ARBA00022989"/>
    </source>
</evidence>
<dbReference type="Pfam" id="PF17200">
    <property type="entry name" value="sCache_2"/>
    <property type="match status" value="1"/>
</dbReference>
<protein>
    <submittedName>
        <fullName evidence="13">HAMP domain-containing protein</fullName>
    </submittedName>
</protein>
<keyword evidence="2" id="KW-1003">Cell membrane</keyword>
<dbReference type="SUPFAM" id="SSF58104">
    <property type="entry name" value="Methyl-accepting chemotaxis protein (MCP) signaling domain"/>
    <property type="match status" value="1"/>
</dbReference>
<evidence type="ECO:0000256" key="8">
    <source>
        <dbReference type="PROSITE-ProRule" id="PRU00284"/>
    </source>
</evidence>
<dbReference type="GO" id="GO:0005886">
    <property type="term" value="C:plasma membrane"/>
    <property type="evidence" value="ECO:0007669"/>
    <property type="project" value="UniProtKB-SubCell"/>
</dbReference>
<dbReference type="GO" id="GO:0007165">
    <property type="term" value="P:signal transduction"/>
    <property type="evidence" value="ECO:0007669"/>
    <property type="project" value="UniProtKB-KW"/>
</dbReference>
<dbReference type="PROSITE" id="PS50111">
    <property type="entry name" value="CHEMOTAXIS_TRANSDUC_2"/>
    <property type="match status" value="1"/>
</dbReference>
<evidence type="ECO:0000256" key="6">
    <source>
        <dbReference type="ARBA" id="ARBA00023136"/>
    </source>
</evidence>
<keyword evidence="14" id="KW-1185">Reference proteome</keyword>
<organism evidence="13 14">
    <name type="scientific">Paroceanicella profunda</name>
    <dbReference type="NCBI Taxonomy" id="2579971"/>
    <lineage>
        <taxon>Bacteria</taxon>
        <taxon>Pseudomonadati</taxon>
        <taxon>Pseudomonadota</taxon>
        <taxon>Alphaproteobacteria</taxon>
        <taxon>Rhodobacterales</taxon>
        <taxon>Paracoccaceae</taxon>
        <taxon>Paroceanicella</taxon>
    </lineage>
</organism>
<evidence type="ECO:0000313" key="14">
    <source>
        <dbReference type="Proteomes" id="UP000305888"/>
    </source>
</evidence>
<dbReference type="Gene3D" id="1.10.287.950">
    <property type="entry name" value="Methyl-accepting chemotaxis protein"/>
    <property type="match status" value="1"/>
</dbReference>
<dbReference type="Gene3D" id="3.30.450.20">
    <property type="entry name" value="PAS domain"/>
    <property type="match status" value="1"/>
</dbReference>
<dbReference type="InterPro" id="IPR051310">
    <property type="entry name" value="MCP_chemotaxis"/>
</dbReference>
<dbReference type="Pfam" id="PF00672">
    <property type="entry name" value="HAMP"/>
    <property type="match status" value="1"/>
</dbReference>
<sequence>MISFLGKSIARRLYVLIGIFAIGFAGIVGYQLLTLRDNLDSFKRSELVSVVGAARSIVEDHYNRSQAGEFPEEEARSRALSVLRGLRYQDGGYVFVDSFDMVLLMHPTKPDKEGSDRSVEKDGRGKLFMKQLISETRANGSTFVDYYFKDPDGGWFEKLSYAEAFRPWGWTIASGVLLTSVTAIFINAALVSGLVTLGIIVVMLMLGVIVARSITRPMSRLNADMLAIAGGDFDVTLQGQQRKDEIGGMTRAVEVFRENGLKVARLTEAEAARAVADREARASMMAELQRAFGDVVGSAASGDFHRRVTATFPDAELNGLASGVNSLVETVERGLTETGNVLSALANTDLTHRVEGKYEGDFAKLRDDTNKVADRMTDIVVQLRRTSGALRSATGEILLGSHDLSDRSSRQAATIEETSAAMQELASTVVANAKKAEEASVNAGSVSRAAEEGGRVMAEATTAMQRIRSSSDKISSIIGMIDDIAFQTNLLALNASVEAARAGEAGKGFAVVAVEVRRLAQSAAEASAEVKALVEQSAAEVGDGSRLVADAAERLEAMLSSARENRTLLDSIAEASREQASSIREVDSAVRQMDEMTQHNASLVEETNAAIQKTEVQARELDVLVDVFRVNDSSVAPVRTKPVAAAKPAKPAAPAAPAKPAAAAPAAKVPNHAPARRVGNLAVKPQEESWEGF</sequence>
<keyword evidence="4 10" id="KW-0812">Transmembrane</keyword>
<evidence type="ECO:0000256" key="2">
    <source>
        <dbReference type="ARBA" id="ARBA00022475"/>
    </source>
</evidence>
<dbReference type="Pfam" id="PF18947">
    <property type="entry name" value="HAMP_2"/>
    <property type="match status" value="1"/>
</dbReference>
<keyword evidence="3" id="KW-0488">Methylation</keyword>
<dbReference type="PROSITE" id="PS50885">
    <property type="entry name" value="HAMP"/>
    <property type="match status" value="2"/>
</dbReference>
<evidence type="ECO:0000256" key="7">
    <source>
        <dbReference type="ARBA" id="ARBA00029447"/>
    </source>
</evidence>
<evidence type="ECO:0000256" key="1">
    <source>
        <dbReference type="ARBA" id="ARBA00004651"/>
    </source>
</evidence>
<dbReference type="EMBL" id="CP040821">
    <property type="protein sequence ID" value="QDL94629.1"/>
    <property type="molecule type" value="Genomic_DNA"/>
</dbReference>
<dbReference type="Pfam" id="PF00015">
    <property type="entry name" value="MCPsignal"/>
    <property type="match status" value="1"/>
</dbReference>
<keyword evidence="8" id="KW-0807">Transducer</keyword>
<evidence type="ECO:0000256" key="10">
    <source>
        <dbReference type="SAM" id="Phobius"/>
    </source>
</evidence>
<dbReference type="SUPFAM" id="SSF158472">
    <property type="entry name" value="HAMP domain-like"/>
    <property type="match status" value="1"/>
</dbReference>
<feature type="transmembrane region" description="Helical" evidence="10">
    <location>
        <begin position="192"/>
        <end position="211"/>
    </location>
</feature>
<feature type="transmembrane region" description="Helical" evidence="10">
    <location>
        <begin position="13"/>
        <end position="35"/>
    </location>
</feature>
<evidence type="ECO:0000256" key="4">
    <source>
        <dbReference type="ARBA" id="ARBA00022692"/>
    </source>
</evidence>
<feature type="transmembrane region" description="Helical" evidence="10">
    <location>
        <begin position="168"/>
        <end position="186"/>
    </location>
</feature>
<feature type="domain" description="HAMP" evidence="12">
    <location>
        <begin position="212"/>
        <end position="265"/>
    </location>
</feature>
<dbReference type="InterPro" id="IPR033480">
    <property type="entry name" value="sCache_2"/>
</dbReference>
<dbReference type="AlphaFoldDB" id="A0A5B8G571"/>
<reference evidence="13 14" key="1">
    <citation type="submission" date="2019-06" db="EMBL/GenBank/DDBJ databases">
        <title>Genome sequence of Rhodobacteraceae bacterium D4M1.</title>
        <authorList>
            <person name="Cao J."/>
        </authorList>
    </citation>
    <scope>NUCLEOTIDE SEQUENCE [LARGE SCALE GENOMIC DNA]</scope>
    <source>
        <strain evidence="13 14">D4M1</strain>
        <plasmid evidence="14">pd4m1c</plasmid>
    </source>
</reference>
<evidence type="ECO:0000313" key="13">
    <source>
        <dbReference type="EMBL" id="QDL94629.1"/>
    </source>
</evidence>
<dbReference type="Proteomes" id="UP000305888">
    <property type="component" value="Plasmid pD4M1C"/>
</dbReference>
<keyword evidence="13" id="KW-0614">Plasmid</keyword>
<name>A0A5B8G571_9RHOB</name>
<dbReference type="PANTHER" id="PTHR43531">
    <property type="entry name" value="PROTEIN ICFG"/>
    <property type="match status" value="1"/>
</dbReference>
<proteinExistence type="inferred from homology"/>
<accession>A0A5B8G571</accession>
<feature type="domain" description="Methyl-accepting transducer" evidence="11">
    <location>
        <begin position="386"/>
        <end position="615"/>
    </location>
</feature>
<feature type="domain" description="HAMP" evidence="12">
    <location>
        <begin position="329"/>
        <end position="381"/>
    </location>
</feature>
<dbReference type="RefSeq" id="WP_138576935.1">
    <property type="nucleotide sequence ID" value="NZ_CP040821.1"/>
</dbReference>
<feature type="compositionally biased region" description="Low complexity" evidence="9">
    <location>
        <begin position="648"/>
        <end position="673"/>
    </location>
</feature>
<dbReference type="Gene3D" id="6.10.340.10">
    <property type="match status" value="1"/>
</dbReference>
<dbReference type="InterPro" id="IPR004089">
    <property type="entry name" value="MCPsignal_dom"/>
</dbReference>
<comment type="similarity">
    <text evidence="7">Belongs to the methyl-accepting chemotaxis (MCP) protein family.</text>
</comment>
<feature type="region of interest" description="Disordered" evidence="9">
    <location>
        <begin position="648"/>
        <end position="693"/>
    </location>
</feature>
<geneLocation type="plasmid" evidence="14">
    <name>pd4m1c</name>
</geneLocation>
<comment type="subcellular location">
    <subcellularLocation>
        <location evidence="1">Cell membrane</location>
        <topology evidence="1">Multi-pass membrane protein</topology>
    </subcellularLocation>
</comment>
<dbReference type="CDD" id="cd06225">
    <property type="entry name" value="HAMP"/>
    <property type="match status" value="1"/>
</dbReference>
<evidence type="ECO:0000259" key="12">
    <source>
        <dbReference type="PROSITE" id="PS50885"/>
    </source>
</evidence>
<dbReference type="KEGG" id="ppru:FDP22_22420"/>